<feature type="region of interest" description="Disordered" evidence="1">
    <location>
        <begin position="1"/>
        <end position="34"/>
    </location>
</feature>
<reference evidence="2 3" key="1">
    <citation type="journal article" date="2013" name="Plant Cell">
        <title>The transition from a phytopathogenic smut ancestor to an anamorphic biocontrol agent deciphered by comparative whole-genome analysis.</title>
        <authorList>
            <person name="Lefebvre F."/>
            <person name="Joly D.L."/>
            <person name="Labbe C."/>
            <person name="Teichmann B."/>
            <person name="Linning R."/>
            <person name="Belzile F."/>
            <person name="Bakkeren G."/>
            <person name="Belanger R.R."/>
        </authorList>
    </citation>
    <scope>NUCLEOTIDE SEQUENCE [LARGE SCALE GENOMIC DNA]</scope>
    <source>
        <strain evidence="2 3">PF-1</strain>
    </source>
</reference>
<feature type="compositionally biased region" description="Acidic residues" evidence="1">
    <location>
        <begin position="9"/>
        <end position="19"/>
    </location>
</feature>
<gene>
    <name evidence="2" type="ORF">PFL1_02750</name>
</gene>
<proteinExistence type="predicted"/>
<accession>A0A061HG05</accession>
<evidence type="ECO:0000256" key="1">
    <source>
        <dbReference type="SAM" id="MobiDB-lite"/>
    </source>
</evidence>
<dbReference type="KEGG" id="pfp:PFL1_02750"/>
<dbReference type="Proteomes" id="UP000053664">
    <property type="component" value="Unassembled WGS sequence"/>
</dbReference>
<dbReference type="GeneID" id="19316865"/>
<dbReference type="HOGENOM" id="CLU_454251_0_0_1"/>
<organism evidence="2 3">
    <name type="scientific">Pseudozyma flocculosa PF-1</name>
    <dbReference type="NCBI Taxonomy" id="1277687"/>
    <lineage>
        <taxon>Eukaryota</taxon>
        <taxon>Fungi</taxon>
        <taxon>Dikarya</taxon>
        <taxon>Basidiomycota</taxon>
        <taxon>Ustilaginomycotina</taxon>
        <taxon>Ustilaginomycetes</taxon>
        <taxon>Ustilaginales</taxon>
        <taxon>Ustilaginaceae</taxon>
        <taxon>Pseudozyma</taxon>
    </lineage>
</organism>
<dbReference type="AlphaFoldDB" id="A0A061HG05"/>
<dbReference type="EMBL" id="KE361630">
    <property type="protein sequence ID" value="EPQ29531.1"/>
    <property type="molecule type" value="Genomic_DNA"/>
</dbReference>
<protein>
    <submittedName>
        <fullName evidence="2">Uncharacterized protein</fullName>
    </submittedName>
</protein>
<evidence type="ECO:0000313" key="2">
    <source>
        <dbReference type="EMBL" id="EPQ29531.1"/>
    </source>
</evidence>
<sequence>MSATAPWDPFEDVSDESDTSPDPPLSTPLTPEERSKLTFQQQIEWEYNQVRHRRDRDACYFVKPPGFLFSWPDTGTWRAKQVAVPLLWEERCSRIDKHHQAWLCQEDLHAEVEKCLGELIVLGYADLAKGLAATMQERLERYRPSEAFQRFFAGGPMTQQDDIDERLRAWLPDRPTMEEPLVRPHHLRATSASLLAAEQPWKSQDVNNASTLIRWQEYIQILATVAKRTTPTPTWHVYATKEDAESASLPPREHEELALDLLGKTIDCRLDASLPSACMRSYGRWEGLCVGISLAARHGRNNLVAKGLEALVYLPTNHKTCGCYTASNYRRLLVDIVEMLGTCTGVWRAVPSANENEGFLERLAWTRSSIEDGIRRFTEAIDRRLGRMRDKDLPTPEEPYRGFTVDQLVAELESLRPDVAAEPDSTAQVLARPIPAQITQRYLSLPADLLRFYQLRPQGLPTTKCDLLNPYSASGYRGYCEDPATYVEILPGDRLLDERLVNHQNVDQGVQWLWTRIDLAMRDAGILFTHGQEDDMYDDDRYSLYAYLMPPALYSYMRRLNGLSPPKEDEWVVFEDFTIFLGFTEWLRYVTTKIRRLVEADSAGGRDDAAATATEDAQSG</sequence>
<dbReference type="RefSeq" id="XP_007878456.1">
    <property type="nucleotide sequence ID" value="XM_007880265.1"/>
</dbReference>
<name>A0A061HG05_9BASI</name>
<evidence type="ECO:0000313" key="3">
    <source>
        <dbReference type="Proteomes" id="UP000053664"/>
    </source>
</evidence>